<feature type="compositionally biased region" description="Polar residues" evidence="5">
    <location>
        <begin position="123"/>
        <end position="147"/>
    </location>
</feature>
<dbReference type="InterPro" id="IPR039136">
    <property type="entry name" value="NUFIP1-like"/>
</dbReference>
<name>A0A8H6CBE9_9LECA</name>
<feature type="compositionally biased region" description="Acidic residues" evidence="5">
    <location>
        <begin position="245"/>
        <end position="256"/>
    </location>
</feature>
<feature type="domain" description="C3H1-type" evidence="6">
    <location>
        <begin position="560"/>
        <end position="588"/>
    </location>
</feature>
<evidence type="ECO:0000256" key="4">
    <source>
        <dbReference type="PROSITE-ProRule" id="PRU00723"/>
    </source>
</evidence>
<dbReference type="AlphaFoldDB" id="A0A8H6CBE9"/>
<keyword evidence="3 4" id="KW-0862">Zinc</keyword>
<feature type="compositionally biased region" description="Low complexity" evidence="5">
    <location>
        <begin position="67"/>
        <end position="77"/>
    </location>
</feature>
<keyword evidence="2 4" id="KW-0863">Zinc-finger</keyword>
<protein>
    <recommendedName>
        <fullName evidence="6">C3H1-type domain-containing protein</fullName>
    </recommendedName>
</protein>
<feature type="zinc finger region" description="C3H1-type" evidence="4">
    <location>
        <begin position="560"/>
        <end position="588"/>
    </location>
</feature>
<dbReference type="GO" id="GO:0003723">
    <property type="term" value="F:RNA binding"/>
    <property type="evidence" value="ECO:0007669"/>
    <property type="project" value="InterPro"/>
</dbReference>
<reference evidence="7 8" key="1">
    <citation type="journal article" date="2020" name="Genomics">
        <title>Complete, high-quality genomes from long-read metagenomic sequencing of two wolf lichen thalli reveals enigmatic genome architecture.</title>
        <authorList>
            <person name="McKenzie S.K."/>
            <person name="Walston R.F."/>
            <person name="Allen J.L."/>
        </authorList>
    </citation>
    <scope>NUCLEOTIDE SEQUENCE [LARGE SCALE GENOMIC DNA]</scope>
    <source>
        <strain evidence="7">WasteWater1</strain>
    </source>
</reference>
<dbReference type="PANTHER" id="PTHR13309:SF0">
    <property type="entry name" value="FMR1-INTERACTING PROTEIN NUFIP1"/>
    <property type="match status" value="1"/>
</dbReference>
<evidence type="ECO:0000256" key="5">
    <source>
        <dbReference type="SAM" id="MobiDB-lite"/>
    </source>
</evidence>
<evidence type="ECO:0000313" key="8">
    <source>
        <dbReference type="Proteomes" id="UP000593566"/>
    </source>
</evidence>
<keyword evidence="1 4" id="KW-0479">Metal-binding</keyword>
<feature type="compositionally biased region" description="Low complexity" evidence="5">
    <location>
        <begin position="499"/>
        <end position="533"/>
    </location>
</feature>
<comment type="caution">
    <text evidence="7">The sequence shown here is derived from an EMBL/GenBank/DDBJ whole genome shotgun (WGS) entry which is preliminary data.</text>
</comment>
<evidence type="ECO:0000256" key="3">
    <source>
        <dbReference type="ARBA" id="ARBA00022833"/>
    </source>
</evidence>
<evidence type="ECO:0000256" key="1">
    <source>
        <dbReference type="ARBA" id="ARBA00022723"/>
    </source>
</evidence>
<dbReference type="SMART" id="SM00356">
    <property type="entry name" value="ZnF_C3H1"/>
    <property type="match status" value="1"/>
</dbReference>
<dbReference type="GO" id="GO:0000492">
    <property type="term" value="P:box C/D snoRNP assembly"/>
    <property type="evidence" value="ECO:0007669"/>
    <property type="project" value="TreeGrafter"/>
</dbReference>
<dbReference type="Pfam" id="PF00642">
    <property type="entry name" value="zf-CCCH"/>
    <property type="match status" value="1"/>
</dbReference>
<dbReference type="GO" id="GO:0008270">
    <property type="term" value="F:zinc ion binding"/>
    <property type="evidence" value="ECO:0007669"/>
    <property type="project" value="UniProtKB-KW"/>
</dbReference>
<evidence type="ECO:0000313" key="7">
    <source>
        <dbReference type="EMBL" id="KAF6220179.1"/>
    </source>
</evidence>
<keyword evidence="8" id="KW-1185">Reference proteome</keyword>
<organism evidence="7 8">
    <name type="scientific">Letharia lupina</name>
    <dbReference type="NCBI Taxonomy" id="560253"/>
    <lineage>
        <taxon>Eukaryota</taxon>
        <taxon>Fungi</taxon>
        <taxon>Dikarya</taxon>
        <taxon>Ascomycota</taxon>
        <taxon>Pezizomycotina</taxon>
        <taxon>Lecanoromycetes</taxon>
        <taxon>OSLEUM clade</taxon>
        <taxon>Lecanoromycetidae</taxon>
        <taxon>Lecanorales</taxon>
        <taxon>Lecanorineae</taxon>
        <taxon>Parmeliaceae</taxon>
        <taxon>Letharia</taxon>
    </lineage>
</organism>
<feature type="compositionally biased region" description="Polar residues" evidence="5">
    <location>
        <begin position="281"/>
        <end position="291"/>
    </location>
</feature>
<dbReference type="SUPFAM" id="SSF90229">
    <property type="entry name" value="CCCH zinc finger"/>
    <property type="match status" value="1"/>
</dbReference>
<feature type="region of interest" description="Disordered" evidence="5">
    <location>
        <begin position="57"/>
        <end position="77"/>
    </location>
</feature>
<proteinExistence type="predicted"/>
<dbReference type="PANTHER" id="PTHR13309">
    <property type="entry name" value="NUCLEAR FRAGILE X MENTAL RETARDATION PROTEIN INTERACTING PROTEIN 1"/>
    <property type="match status" value="1"/>
</dbReference>
<feature type="compositionally biased region" description="Basic residues" evidence="5">
    <location>
        <begin position="224"/>
        <end position="233"/>
    </location>
</feature>
<dbReference type="Proteomes" id="UP000593566">
    <property type="component" value="Unassembled WGS sequence"/>
</dbReference>
<dbReference type="InterPro" id="IPR000571">
    <property type="entry name" value="Znf_CCCH"/>
</dbReference>
<dbReference type="GO" id="GO:0005634">
    <property type="term" value="C:nucleus"/>
    <property type="evidence" value="ECO:0007669"/>
    <property type="project" value="TreeGrafter"/>
</dbReference>
<feature type="compositionally biased region" description="Basic and acidic residues" evidence="5">
    <location>
        <begin position="306"/>
        <end position="366"/>
    </location>
</feature>
<evidence type="ECO:0000259" key="6">
    <source>
        <dbReference type="PROSITE" id="PS50103"/>
    </source>
</evidence>
<dbReference type="Pfam" id="PF10453">
    <property type="entry name" value="NUFIP1"/>
    <property type="match status" value="1"/>
</dbReference>
<feature type="compositionally biased region" description="Basic and acidic residues" evidence="5">
    <location>
        <begin position="431"/>
        <end position="442"/>
    </location>
</feature>
<feature type="compositionally biased region" description="Basic and acidic residues" evidence="5">
    <location>
        <begin position="375"/>
        <end position="406"/>
    </location>
</feature>
<dbReference type="GeneID" id="59331721"/>
<feature type="region of interest" description="Disordered" evidence="5">
    <location>
        <begin position="122"/>
        <end position="565"/>
    </location>
</feature>
<dbReference type="EMBL" id="JACCJB010000017">
    <property type="protein sequence ID" value="KAF6220179.1"/>
    <property type="molecule type" value="Genomic_DNA"/>
</dbReference>
<dbReference type="PROSITE" id="PS50103">
    <property type="entry name" value="ZF_C3H1"/>
    <property type="match status" value="1"/>
</dbReference>
<dbReference type="InterPro" id="IPR019496">
    <property type="entry name" value="NUFIP1_cons_dom"/>
</dbReference>
<gene>
    <name evidence="7" type="ORF">HO133_003310</name>
</gene>
<dbReference type="InterPro" id="IPR036855">
    <property type="entry name" value="Znf_CCCH_sf"/>
</dbReference>
<accession>A0A8H6CBE9</accession>
<dbReference type="RefSeq" id="XP_037149614.1">
    <property type="nucleotide sequence ID" value="XM_037294233.1"/>
</dbReference>
<evidence type="ECO:0000256" key="2">
    <source>
        <dbReference type="ARBA" id="ARBA00022771"/>
    </source>
</evidence>
<sequence>MGYNVHTNDYRTSGCPLPSYPPVQLPQYPTVLRQGYGQQIPAFPLDARPPQVAYTANRNGSTQNCNGQQQYSSHGYSSSLPTIQAPLPAPQNHTSFQTNAHAGQPLLMGPPIRMGFDAKPIGHQTQQHAQPTANGTNAHQHGLSNGHDSPYRHSSPMSFPSGRHESPNPFPGYRGRGQKRGHGEVFHRPRNQNHRIQVAPAVPSFGGPLPLPIKPPALHEATRKPRKKKRKHNQLGLTPKTEEHESSEEEEDDADEEARLAAVAASTGQGPQLLQFDFKGRTSTLQSSSDITAWIEERKKKFPTKARAEEIAEGKRQREEQQRATNQVRREAQGKHRTEVNERRKQTTEGEKQRKKSETTSKDAAAKSKRKVEKLRKQLEKEERRIAKAEAKTSKDQVEFSREMGRTDMSALGNESKKRKRSDSGGSCSAKIEDADLVKTELQETASIVPDPLTPTSQPALADEERDPPPKALNADSAPDQANPSNGQEGDGHSFPAMDRSIQDSSVSSSDSSCDSSSTVSEDITSSSGSSSDDASDDGAPDETSTKRNGPERVAPPKRAKPKQICREFLHKGLCKRGSRCKYLHGLPERASHKAGSQEVRRNEGRKERVGLYQRLVEQEKEQEDRNIMEAILHLGEKGLLEKCVQAVNGDEKAS</sequence>
<feature type="compositionally biased region" description="Polar residues" evidence="5">
    <location>
        <begin position="57"/>
        <end position="66"/>
    </location>
</feature>
<dbReference type="Gene3D" id="4.10.1000.10">
    <property type="entry name" value="Zinc finger, CCCH-type"/>
    <property type="match status" value="1"/>
</dbReference>